<feature type="region of interest" description="Disordered" evidence="1">
    <location>
        <begin position="13"/>
        <end position="42"/>
    </location>
</feature>
<sequence length="42" mass="4255">MAGLGLPFAMLRTAGQGQRGSNTAARNNAGPAGQRNNNNNQG</sequence>
<dbReference type="EMBL" id="LFJN01000065">
    <property type="protein sequence ID" value="KPI34339.1"/>
    <property type="molecule type" value="Genomic_DNA"/>
</dbReference>
<dbReference type="AlphaFoldDB" id="A0A0N0NHJ4"/>
<reference evidence="2 3" key="1">
    <citation type="submission" date="2015-06" db="EMBL/GenBank/DDBJ databases">
        <title>Draft genome of the ant-associated black yeast Phialophora attae CBS 131958.</title>
        <authorList>
            <person name="Moreno L.F."/>
            <person name="Stielow B.J."/>
            <person name="de Hoog S."/>
            <person name="Vicente V.A."/>
            <person name="Weiss V.A."/>
            <person name="de Vries M."/>
            <person name="Cruz L.M."/>
            <person name="Souza E.M."/>
        </authorList>
    </citation>
    <scope>NUCLEOTIDE SEQUENCE [LARGE SCALE GENOMIC DNA]</scope>
    <source>
        <strain evidence="2 3">CBS 131958</strain>
    </source>
</reference>
<comment type="caution">
    <text evidence="2">The sequence shown here is derived from an EMBL/GenBank/DDBJ whole genome shotgun (WGS) entry which is preliminary data.</text>
</comment>
<protein>
    <submittedName>
        <fullName evidence="2">Uncharacterized protein</fullName>
    </submittedName>
</protein>
<gene>
    <name evidence="2" type="ORF">AB675_11217</name>
</gene>
<evidence type="ECO:0000313" key="3">
    <source>
        <dbReference type="Proteomes" id="UP000038010"/>
    </source>
</evidence>
<dbReference type="RefSeq" id="XP_017994302.1">
    <property type="nucleotide sequence ID" value="XM_018140044.1"/>
</dbReference>
<keyword evidence="3" id="KW-1185">Reference proteome</keyword>
<dbReference type="GeneID" id="28731924"/>
<accession>A0A0N0NHJ4</accession>
<dbReference type="Proteomes" id="UP000038010">
    <property type="component" value="Unassembled WGS sequence"/>
</dbReference>
<feature type="compositionally biased region" description="Polar residues" evidence="1">
    <location>
        <begin position="15"/>
        <end position="26"/>
    </location>
</feature>
<dbReference type="VEuPathDB" id="FungiDB:AB675_11217"/>
<evidence type="ECO:0000256" key="1">
    <source>
        <dbReference type="SAM" id="MobiDB-lite"/>
    </source>
</evidence>
<evidence type="ECO:0000313" key="2">
    <source>
        <dbReference type="EMBL" id="KPI34339.1"/>
    </source>
</evidence>
<organism evidence="2 3">
    <name type="scientific">Cyphellophora attinorum</name>
    <dbReference type="NCBI Taxonomy" id="1664694"/>
    <lineage>
        <taxon>Eukaryota</taxon>
        <taxon>Fungi</taxon>
        <taxon>Dikarya</taxon>
        <taxon>Ascomycota</taxon>
        <taxon>Pezizomycotina</taxon>
        <taxon>Eurotiomycetes</taxon>
        <taxon>Chaetothyriomycetidae</taxon>
        <taxon>Chaetothyriales</taxon>
        <taxon>Cyphellophoraceae</taxon>
        <taxon>Cyphellophora</taxon>
    </lineage>
</organism>
<feature type="non-terminal residue" evidence="2">
    <location>
        <position position="42"/>
    </location>
</feature>
<name>A0A0N0NHJ4_9EURO</name>
<proteinExistence type="predicted"/>